<dbReference type="EMBL" id="BEZZ01000615">
    <property type="protein sequence ID" value="GCC34611.1"/>
    <property type="molecule type" value="Genomic_DNA"/>
</dbReference>
<reference evidence="2 3" key="1">
    <citation type="journal article" date="2018" name="Nat. Ecol. Evol.">
        <title>Shark genomes provide insights into elasmobranch evolution and the origin of vertebrates.</title>
        <authorList>
            <person name="Hara Y"/>
            <person name="Yamaguchi K"/>
            <person name="Onimaru K"/>
            <person name="Kadota M"/>
            <person name="Koyanagi M"/>
            <person name="Keeley SD"/>
            <person name="Tatsumi K"/>
            <person name="Tanaka K"/>
            <person name="Motone F"/>
            <person name="Kageyama Y"/>
            <person name="Nozu R"/>
            <person name="Adachi N"/>
            <person name="Nishimura O"/>
            <person name="Nakagawa R"/>
            <person name="Tanegashima C"/>
            <person name="Kiyatake I"/>
            <person name="Matsumoto R"/>
            <person name="Murakumo K"/>
            <person name="Nishida K"/>
            <person name="Terakita A"/>
            <person name="Kuratani S"/>
            <person name="Sato K"/>
            <person name="Hyodo S Kuraku.S."/>
        </authorList>
    </citation>
    <scope>NUCLEOTIDE SEQUENCE [LARGE SCALE GENOMIC DNA]</scope>
</reference>
<dbReference type="AlphaFoldDB" id="A0A401SW53"/>
<name>A0A401SW53_CHIPU</name>
<feature type="region of interest" description="Disordered" evidence="1">
    <location>
        <begin position="30"/>
        <end position="52"/>
    </location>
</feature>
<sequence length="95" mass="10533">MGYFFYLFADLATPLLDAEVELAVVLNRPHAARSCPPPPPASTRQGQHLSPQPLRCTRQLFQLASPNPSQAREPHIRGNEAAHPVRLTPDPTEQE</sequence>
<proteinExistence type="predicted"/>
<keyword evidence="3" id="KW-1185">Reference proteome</keyword>
<organism evidence="2 3">
    <name type="scientific">Chiloscyllium punctatum</name>
    <name type="common">Brownbanded bambooshark</name>
    <name type="synonym">Hemiscyllium punctatum</name>
    <dbReference type="NCBI Taxonomy" id="137246"/>
    <lineage>
        <taxon>Eukaryota</taxon>
        <taxon>Metazoa</taxon>
        <taxon>Chordata</taxon>
        <taxon>Craniata</taxon>
        <taxon>Vertebrata</taxon>
        <taxon>Chondrichthyes</taxon>
        <taxon>Elasmobranchii</taxon>
        <taxon>Galeomorphii</taxon>
        <taxon>Galeoidea</taxon>
        <taxon>Orectolobiformes</taxon>
        <taxon>Hemiscylliidae</taxon>
        <taxon>Chiloscyllium</taxon>
    </lineage>
</organism>
<dbReference type="Proteomes" id="UP000287033">
    <property type="component" value="Unassembled WGS sequence"/>
</dbReference>
<comment type="caution">
    <text evidence="2">The sequence shown here is derived from an EMBL/GenBank/DDBJ whole genome shotgun (WGS) entry which is preliminary data.</text>
</comment>
<evidence type="ECO:0000256" key="1">
    <source>
        <dbReference type="SAM" id="MobiDB-lite"/>
    </source>
</evidence>
<accession>A0A401SW53</accession>
<protein>
    <submittedName>
        <fullName evidence="2">Uncharacterized protein</fullName>
    </submittedName>
</protein>
<evidence type="ECO:0000313" key="3">
    <source>
        <dbReference type="Proteomes" id="UP000287033"/>
    </source>
</evidence>
<evidence type="ECO:0000313" key="2">
    <source>
        <dbReference type="EMBL" id="GCC34611.1"/>
    </source>
</evidence>
<feature type="region of interest" description="Disordered" evidence="1">
    <location>
        <begin position="65"/>
        <end position="95"/>
    </location>
</feature>
<gene>
    <name evidence="2" type="ORF">chiPu_0013086</name>
</gene>